<evidence type="ECO:0000313" key="8">
    <source>
        <dbReference type="Proteomes" id="UP000199309"/>
    </source>
</evidence>
<dbReference type="GO" id="GO:0051287">
    <property type="term" value="F:NAD binding"/>
    <property type="evidence" value="ECO:0007669"/>
    <property type="project" value="InterPro"/>
</dbReference>
<name>A0A1G9YQJ6_9FIRM</name>
<dbReference type="SUPFAM" id="SSF51735">
    <property type="entry name" value="NAD(P)-binding Rossmann-fold domains"/>
    <property type="match status" value="1"/>
</dbReference>
<evidence type="ECO:0000313" key="7">
    <source>
        <dbReference type="EMBL" id="SDN10793.1"/>
    </source>
</evidence>
<evidence type="ECO:0000256" key="4">
    <source>
        <dbReference type="RuleBase" id="RU003719"/>
    </source>
</evidence>
<dbReference type="InterPro" id="IPR006139">
    <property type="entry name" value="D-isomer_2_OHA_DH_cat_dom"/>
</dbReference>
<evidence type="ECO:0000259" key="5">
    <source>
        <dbReference type="Pfam" id="PF00389"/>
    </source>
</evidence>
<dbReference type="FunFam" id="3.40.50.720:FF:000203">
    <property type="entry name" value="D-3-phosphoglycerate dehydrogenase (SerA)"/>
    <property type="match status" value="1"/>
</dbReference>
<keyword evidence="8" id="KW-1185">Reference proteome</keyword>
<reference evidence="7 8" key="1">
    <citation type="submission" date="2016-10" db="EMBL/GenBank/DDBJ databases">
        <authorList>
            <person name="de Groot N.N."/>
        </authorList>
    </citation>
    <scope>NUCLEOTIDE SEQUENCE [LARGE SCALE GENOMIC DNA]</scope>
    <source>
        <strain evidence="7 8">DSM 16981</strain>
    </source>
</reference>
<protein>
    <submittedName>
        <fullName evidence="7">D-3-phosphoglycerate dehydrogenase</fullName>
    </submittedName>
</protein>
<proteinExistence type="inferred from homology"/>
<dbReference type="EMBL" id="FNHQ01000024">
    <property type="protein sequence ID" value="SDN10793.1"/>
    <property type="molecule type" value="Genomic_DNA"/>
</dbReference>
<dbReference type="STRING" id="349095.SAMN05660299_02124"/>
<dbReference type="PANTHER" id="PTHR42789:SF1">
    <property type="entry name" value="D-ISOMER SPECIFIC 2-HYDROXYACID DEHYDROGENASE FAMILY PROTEIN (AFU_ORTHOLOGUE AFUA_6G10090)"/>
    <property type="match status" value="1"/>
</dbReference>
<dbReference type="PANTHER" id="PTHR42789">
    <property type="entry name" value="D-ISOMER SPECIFIC 2-HYDROXYACID DEHYDROGENASE FAMILY PROTEIN (AFU_ORTHOLOGUE AFUA_6G10090)"/>
    <property type="match status" value="1"/>
</dbReference>
<gene>
    <name evidence="7" type="ORF">SAMN05660299_02124</name>
</gene>
<dbReference type="Gene3D" id="3.40.50.720">
    <property type="entry name" value="NAD(P)-binding Rossmann-like Domain"/>
    <property type="match status" value="2"/>
</dbReference>
<dbReference type="InterPro" id="IPR029753">
    <property type="entry name" value="D-isomer_DH_CS"/>
</dbReference>
<evidence type="ECO:0000256" key="1">
    <source>
        <dbReference type="ARBA" id="ARBA00005854"/>
    </source>
</evidence>
<dbReference type="RefSeq" id="WP_091651642.1">
    <property type="nucleotide sequence ID" value="NZ_FNHQ01000024.1"/>
</dbReference>
<evidence type="ECO:0000259" key="6">
    <source>
        <dbReference type="Pfam" id="PF02826"/>
    </source>
</evidence>
<dbReference type="SUPFAM" id="SSF52283">
    <property type="entry name" value="Formate/glycerate dehydrogenase catalytic domain-like"/>
    <property type="match status" value="1"/>
</dbReference>
<evidence type="ECO:0000256" key="2">
    <source>
        <dbReference type="ARBA" id="ARBA00023002"/>
    </source>
</evidence>
<dbReference type="PROSITE" id="PS00671">
    <property type="entry name" value="D_2_HYDROXYACID_DH_3"/>
    <property type="match status" value="1"/>
</dbReference>
<dbReference type="Proteomes" id="UP000199309">
    <property type="component" value="Unassembled WGS sequence"/>
</dbReference>
<sequence length="314" mass="34471">MKTYIFDPISEDALAYAKEQLEVVTWDDPEIKNFAEAEAVIVRTYKMTPEIIDHMPKLKIIAKHGVGVDNIDISYAKSKGIVVTNTPTANSNSVAELIIGLILDCARKITASHLACIKGLEKNQPMFLSGHEISGKRIGLIGIGHIGVIVGKRLQAGFDMEVLAYDPFLGREKTEAIGFNYTENLEDIYKTCDVISISVPLNDQTRNMVNTREFSMFKPNAVLINASRGGIVNEEALATALDNKQIFGAAIDAFVEEPVPKDHALFLSFNFVGTPHNGANTSDALIRMGTGAVDEIVRFKNKESTWTNLGNKLQ</sequence>
<comment type="similarity">
    <text evidence="1 4">Belongs to the D-isomer specific 2-hydroxyacid dehydrogenase family.</text>
</comment>
<dbReference type="InterPro" id="IPR050857">
    <property type="entry name" value="D-2-hydroxyacid_DH"/>
</dbReference>
<dbReference type="OrthoDB" id="9805416at2"/>
<keyword evidence="2 4" id="KW-0560">Oxidoreductase</keyword>
<evidence type="ECO:0000256" key="3">
    <source>
        <dbReference type="ARBA" id="ARBA00023027"/>
    </source>
</evidence>
<dbReference type="Pfam" id="PF02826">
    <property type="entry name" value="2-Hacid_dh_C"/>
    <property type="match status" value="1"/>
</dbReference>
<organism evidence="7 8">
    <name type="scientific">Megasphaera paucivorans</name>
    <dbReference type="NCBI Taxonomy" id="349095"/>
    <lineage>
        <taxon>Bacteria</taxon>
        <taxon>Bacillati</taxon>
        <taxon>Bacillota</taxon>
        <taxon>Negativicutes</taxon>
        <taxon>Veillonellales</taxon>
        <taxon>Veillonellaceae</taxon>
        <taxon>Megasphaera</taxon>
    </lineage>
</organism>
<dbReference type="Pfam" id="PF00389">
    <property type="entry name" value="2-Hacid_dh"/>
    <property type="match status" value="1"/>
</dbReference>
<dbReference type="InterPro" id="IPR036291">
    <property type="entry name" value="NAD(P)-bd_dom_sf"/>
</dbReference>
<feature type="domain" description="D-isomer specific 2-hydroxyacid dehydrogenase catalytic" evidence="5">
    <location>
        <begin position="5"/>
        <end position="304"/>
    </location>
</feature>
<keyword evidence="3" id="KW-0520">NAD</keyword>
<feature type="domain" description="D-isomer specific 2-hydroxyacid dehydrogenase NAD-binding" evidence="6">
    <location>
        <begin position="99"/>
        <end position="278"/>
    </location>
</feature>
<dbReference type="AlphaFoldDB" id="A0A1G9YQJ6"/>
<dbReference type="InterPro" id="IPR006140">
    <property type="entry name" value="D-isomer_DH_NAD-bd"/>
</dbReference>
<dbReference type="GO" id="GO:0016616">
    <property type="term" value="F:oxidoreductase activity, acting on the CH-OH group of donors, NAD or NADP as acceptor"/>
    <property type="evidence" value="ECO:0007669"/>
    <property type="project" value="InterPro"/>
</dbReference>
<accession>A0A1G9YQJ6</accession>